<dbReference type="PANTHER" id="PTHR43364">
    <property type="entry name" value="NADH-SPECIFIC METHYLGLYOXAL REDUCTASE-RELATED"/>
    <property type="match status" value="1"/>
</dbReference>
<gene>
    <name evidence="4" type="ORF">BZG36_05460</name>
</gene>
<dbReference type="EMBL" id="MVBO01000300">
    <property type="protein sequence ID" value="OZJ01568.1"/>
    <property type="molecule type" value="Genomic_DNA"/>
</dbReference>
<dbReference type="PANTHER" id="PTHR43364:SF7">
    <property type="entry name" value="NADP-DEPENDENT OXIDOREDUCTASE DOMAIN-CONTAINING PROTEIN-RELATED"/>
    <property type="match status" value="1"/>
</dbReference>
<name>A0A261XT90_9FUNG</name>
<dbReference type="Gene3D" id="3.20.20.100">
    <property type="entry name" value="NADP-dependent oxidoreductase domain"/>
    <property type="match status" value="1"/>
</dbReference>
<evidence type="ECO:0000259" key="3">
    <source>
        <dbReference type="Pfam" id="PF00248"/>
    </source>
</evidence>
<evidence type="ECO:0000256" key="1">
    <source>
        <dbReference type="ARBA" id="ARBA00022857"/>
    </source>
</evidence>
<protein>
    <recommendedName>
        <fullName evidence="3">NADP-dependent oxidoreductase domain-containing protein</fullName>
    </recommendedName>
</protein>
<dbReference type="Proteomes" id="UP000242875">
    <property type="component" value="Unassembled WGS sequence"/>
</dbReference>
<dbReference type="AlphaFoldDB" id="A0A261XT90"/>
<dbReference type="InterPro" id="IPR050523">
    <property type="entry name" value="AKR_Detox_Biosynth"/>
</dbReference>
<comment type="caution">
    <text evidence="4">The sequence shown here is derived from an EMBL/GenBank/DDBJ whole genome shotgun (WGS) entry which is preliminary data.</text>
</comment>
<reference evidence="4 5" key="1">
    <citation type="journal article" date="2017" name="Mycologia">
        <title>Bifiguratus adelaidae, gen. et sp. nov., a new member of Mucoromycotina in endophytic and soil-dwelling habitats.</title>
        <authorList>
            <person name="Torres-Cruz T.J."/>
            <person name="Billingsley Tobias T.L."/>
            <person name="Almatruk M."/>
            <person name="Hesse C."/>
            <person name="Kuske C.R."/>
            <person name="Desiro A."/>
            <person name="Benucci G.M."/>
            <person name="Bonito G."/>
            <person name="Stajich J.E."/>
            <person name="Dunlap C."/>
            <person name="Arnold A.E."/>
            <person name="Porras-Alfaro A."/>
        </authorList>
    </citation>
    <scope>NUCLEOTIDE SEQUENCE [LARGE SCALE GENOMIC DNA]</scope>
    <source>
        <strain evidence="4 5">AZ0501</strain>
    </source>
</reference>
<dbReference type="OrthoDB" id="48988at2759"/>
<accession>A0A261XT90</accession>
<proteinExistence type="inferred from homology"/>
<dbReference type="Pfam" id="PF00248">
    <property type="entry name" value="Aldo_ket_red"/>
    <property type="match status" value="1"/>
</dbReference>
<evidence type="ECO:0000313" key="4">
    <source>
        <dbReference type="EMBL" id="OZJ01568.1"/>
    </source>
</evidence>
<evidence type="ECO:0000256" key="2">
    <source>
        <dbReference type="ARBA" id="ARBA00038157"/>
    </source>
</evidence>
<keyword evidence="1" id="KW-0521">NADP</keyword>
<organism evidence="4 5">
    <name type="scientific">Bifiguratus adelaidae</name>
    <dbReference type="NCBI Taxonomy" id="1938954"/>
    <lineage>
        <taxon>Eukaryota</taxon>
        <taxon>Fungi</taxon>
        <taxon>Fungi incertae sedis</taxon>
        <taxon>Mucoromycota</taxon>
        <taxon>Mucoromycotina</taxon>
        <taxon>Endogonomycetes</taxon>
        <taxon>Endogonales</taxon>
        <taxon>Endogonales incertae sedis</taxon>
        <taxon>Bifiguratus</taxon>
    </lineage>
</organism>
<evidence type="ECO:0000313" key="5">
    <source>
        <dbReference type="Proteomes" id="UP000242875"/>
    </source>
</evidence>
<comment type="similarity">
    <text evidence="2">Belongs to the aldo/keto reductase family. Aldo/keto reductase 2 subfamily.</text>
</comment>
<dbReference type="InterPro" id="IPR036812">
    <property type="entry name" value="NAD(P)_OxRdtase_dom_sf"/>
</dbReference>
<dbReference type="SUPFAM" id="SSF51430">
    <property type="entry name" value="NAD(P)-linked oxidoreductase"/>
    <property type="match status" value="1"/>
</dbReference>
<feature type="domain" description="NADP-dependent oxidoreductase" evidence="3">
    <location>
        <begin position="18"/>
        <end position="74"/>
    </location>
</feature>
<dbReference type="InterPro" id="IPR023210">
    <property type="entry name" value="NADP_OxRdtase_dom"/>
</dbReference>
<keyword evidence="5" id="KW-1185">Reference proteome</keyword>
<sequence>MSSKVSIKGPRCGLRVSPLAFGAMSIGEVFQQFLGAVNKEQAFQLLDTYYEAGGNFINTASNYQDKQSEQWLGE</sequence>